<sequence>VHGLRDERATYKRLKEVSIPRCYQPQGFCKTVTRELDHFSDASNIGYGSCSYLRSKNEDGEVHCSLVRAKARVAPTKLTSIPRLELSAAVVAARSSVMLRNELEMPIHAEFFWTDSQVVLAYISNEAKRFHVFLANRVQMIREHTSPSQWHYIDTTENLADHVSRGLNAVDISSTNWLSGPKFLWE</sequence>
<dbReference type="STRING" id="69293.ENSGACP00000005999"/>
<dbReference type="OMA" id="ENCDVIN"/>
<dbReference type="AlphaFoldDB" id="G3NKY6"/>
<protein>
    <submittedName>
        <fullName evidence="1">Uncharacterized protein</fullName>
    </submittedName>
</protein>
<evidence type="ECO:0000313" key="1">
    <source>
        <dbReference type="Ensembl" id="ENSGACP00000005999.1"/>
    </source>
</evidence>
<name>G3NKY6_GASAC</name>
<organism evidence="1">
    <name type="scientific">Gasterosteus aculeatus</name>
    <name type="common">Three-spined stickleback</name>
    <dbReference type="NCBI Taxonomy" id="69293"/>
    <lineage>
        <taxon>Eukaryota</taxon>
        <taxon>Metazoa</taxon>
        <taxon>Chordata</taxon>
        <taxon>Craniata</taxon>
        <taxon>Vertebrata</taxon>
        <taxon>Euteleostomi</taxon>
        <taxon>Actinopterygii</taxon>
        <taxon>Neopterygii</taxon>
        <taxon>Teleostei</taxon>
        <taxon>Neoteleostei</taxon>
        <taxon>Acanthomorphata</taxon>
        <taxon>Eupercaria</taxon>
        <taxon>Perciformes</taxon>
        <taxon>Cottioidei</taxon>
        <taxon>Gasterosteales</taxon>
        <taxon>Gasterosteidae</taxon>
        <taxon>Gasterosteus</taxon>
    </lineage>
</organism>
<dbReference type="Ensembl" id="ENSGACT00000006016.1">
    <property type="protein sequence ID" value="ENSGACP00000005999.1"/>
    <property type="gene ID" value="ENSGACG00000004547.1"/>
</dbReference>
<dbReference type="PANTHER" id="PTHR47331:SF5">
    <property type="entry name" value="RIBONUCLEASE H"/>
    <property type="match status" value="1"/>
</dbReference>
<dbReference type="InParanoid" id="G3NKY6"/>
<proteinExistence type="predicted"/>
<dbReference type="Bgee" id="ENSGACG00000004547">
    <property type="expression patterns" value="Expressed in testis"/>
</dbReference>
<accession>G3NKY6</accession>
<dbReference type="Pfam" id="PF05380">
    <property type="entry name" value="Peptidase_A17"/>
    <property type="match status" value="1"/>
</dbReference>
<reference evidence="1" key="2">
    <citation type="submission" date="2024-04" db="UniProtKB">
        <authorList>
            <consortium name="Ensembl"/>
        </authorList>
    </citation>
    <scope>IDENTIFICATION</scope>
</reference>
<dbReference type="PANTHER" id="PTHR47331">
    <property type="entry name" value="PHD-TYPE DOMAIN-CONTAINING PROTEIN"/>
    <property type="match status" value="1"/>
</dbReference>
<reference evidence="1" key="1">
    <citation type="submission" date="2006-01" db="EMBL/GenBank/DDBJ databases">
        <authorList>
            <person name="Lindblad-Toh K."/>
            <person name="Mauceli E."/>
            <person name="Grabherr M."/>
            <person name="Chang J.L."/>
            <person name="Lander E.S."/>
        </authorList>
    </citation>
    <scope>NUCLEOTIDE SEQUENCE [LARGE SCALE GENOMIC DNA]</scope>
</reference>
<dbReference type="InterPro" id="IPR008042">
    <property type="entry name" value="Retrotrans_Pao"/>
</dbReference>